<protein>
    <submittedName>
        <fullName evidence="2">Uncharacterized protein</fullName>
    </submittedName>
</protein>
<evidence type="ECO:0000313" key="2">
    <source>
        <dbReference type="EMBL" id="KKS20872.1"/>
    </source>
</evidence>
<gene>
    <name evidence="2" type="ORF">UU80_C0040G0005</name>
</gene>
<keyword evidence="1" id="KW-1133">Transmembrane helix</keyword>
<proteinExistence type="predicted"/>
<reference evidence="2 3" key="1">
    <citation type="journal article" date="2015" name="Nature">
        <title>rRNA introns, odd ribosomes, and small enigmatic genomes across a large radiation of phyla.</title>
        <authorList>
            <person name="Brown C.T."/>
            <person name="Hug L.A."/>
            <person name="Thomas B.C."/>
            <person name="Sharon I."/>
            <person name="Castelle C.J."/>
            <person name="Singh A."/>
            <person name="Wilkins M.J."/>
            <person name="Williams K.H."/>
            <person name="Banfield J.F."/>
        </authorList>
    </citation>
    <scope>NUCLEOTIDE SEQUENCE [LARGE SCALE GENOMIC DNA]</scope>
</reference>
<keyword evidence="1" id="KW-0472">Membrane</keyword>
<sequence>MKNFFKSLTFSFIALVLTQQLFNGFHYGYNHYQILLLIVLALAMLNLFMTGILSIVSLPTKGVAFLFISVLLNFVMLYMMTVFIPSFNITAGKTPSFNTGYFVLPSASLSSLQTGIYSAVSVSVIYGYFDWLASVKHKKK</sequence>
<feature type="transmembrane region" description="Helical" evidence="1">
    <location>
        <begin position="63"/>
        <end position="87"/>
    </location>
</feature>
<dbReference type="AlphaFoldDB" id="A0A0G0X907"/>
<feature type="transmembrane region" description="Helical" evidence="1">
    <location>
        <begin position="34"/>
        <end position="56"/>
    </location>
</feature>
<keyword evidence="1" id="KW-0812">Transmembrane</keyword>
<dbReference type="STRING" id="1619103.UU80_C0040G0005"/>
<accession>A0A0G0X907</accession>
<dbReference type="Proteomes" id="UP000034920">
    <property type="component" value="Unassembled WGS sequence"/>
</dbReference>
<name>A0A0G0X907_UNCKA</name>
<evidence type="ECO:0000313" key="3">
    <source>
        <dbReference type="Proteomes" id="UP000034920"/>
    </source>
</evidence>
<evidence type="ECO:0000256" key="1">
    <source>
        <dbReference type="SAM" id="Phobius"/>
    </source>
</evidence>
<organism evidence="2 3">
    <name type="scientific">candidate division WWE3 bacterium GW2011_GWA1_41_8</name>
    <dbReference type="NCBI Taxonomy" id="1619103"/>
    <lineage>
        <taxon>Bacteria</taxon>
        <taxon>Katanobacteria</taxon>
    </lineage>
</organism>
<feature type="transmembrane region" description="Helical" evidence="1">
    <location>
        <begin position="107"/>
        <end position="129"/>
    </location>
</feature>
<dbReference type="EMBL" id="LCCA01000040">
    <property type="protein sequence ID" value="KKS20872.1"/>
    <property type="molecule type" value="Genomic_DNA"/>
</dbReference>
<comment type="caution">
    <text evidence="2">The sequence shown here is derived from an EMBL/GenBank/DDBJ whole genome shotgun (WGS) entry which is preliminary data.</text>
</comment>